<keyword evidence="2" id="KW-1185">Reference proteome</keyword>
<gene>
    <name evidence="1" type="ORF">E5L68_003725</name>
</gene>
<dbReference type="InterPro" id="IPR050708">
    <property type="entry name" value="T6SS_VgrG/RHS"/>
</dbReference>
<dbReference type="NCBIfam" id="TIGR03696">
    <property type="entry name" value="Rhs_assc_core"/>
    <property type="match status" value="1"/>
</dbReference>
<accession>A0ABW9JDM9</accession>
<dbReference type="RefSeq" id="WP_138729710.1">
    <property type="nucleotide sequence ID" value="NZ_SRMP02000003.1"/>
</dbReference>
<organism evidence="1 2">
    <name type="scientific">Pedobacter helvus</name>
    <dbReference type="NCBI Taxonomy" id="2563444"/>
    <lineage>
        <taxon>Bacteria</taxon>
        <taxon>Pseudomonadati</taxon>
        <taxon>Bacteroidota</taxon>
        <taxon>Sphingobacteriia</taxon>
        <taxon>Sphingobacteriales</taxon>
        <taxon>Sphingobacteriaceae</taxon>
        <taxon>Pedobacter</taxon>
    </lineage>
</organism>
<dbReference type="PANTHER" id="PTHR32305">
    <property type="match status" value="1"/>
</dbReference>
<protein>
    <submittedName>
        <fullName evidence="1">RHS repeat domain-containing protein</fullName>
    </submittedName>
</protein>
<proteinExistence type="predicted"/>
<evidence type="ECO:0000313" key="1">
    <source>
        <dbReference type="EMBL" id="MFN0290482.1"/>
    </source>
</evidence>
<dbReference type="Proteomes" id="UP001517367">
    <property type="component" value="Unassembled WGS sequence"/>
</dbReference>
<dbReference type="InterPro" id="IPR022385">
    <property type="entry name" value="Rhs_assc_core"/>
</dbReference>
<name>A0ABW9JDM9_9SPHI</name>
<comment type="caution">
    <text evidence="1">The sequence shown here is derived from an EMBL/GenBank/DDBJ whole genome shotgun (WGS) entry which is preliminary data.</text>
</comment>
<dbReference type="PANTHER" id="PTHR32305:SF15">
    <property type="entry name" value="PROTEIN RHSA-RELATED"/>
    <property type="match status" value="1"/>
</dbReference>
<dbReference type="EMBL" id="SRMP02000003">
    <property type="protein sequence ID" value="MFN0290482.1"/>
    <property type="molecule type" value="Genomic_DNA"/>
</dbReference>
<evidence type="ECO:0000313" key="2">
    <source>
        <dbReference type="Proteomes" id="UP001517367"/>
    </source>
</evidence>
<reference evidence="1 2" key="1">
    <citation type="submission" date="2024-12" db="EMBL/GenBank/DDBJ databases">
        <authorList>
            <person name="Hu S."/>
        </authorList>
    </citation>
    <scope>NUCLEOTIDE SEQUENCE [LARGE SCALE GENOMIC DNA]</scope>
    <source>
        <strain evidence="1 2">P-25</strain>
    </source>
</reference>
<sequence>MLAPEWGNVLAVVNDNVTPAGNGTYQANVISANDYYAFGSQMPGRSFNLGGSYRYGFNGKENDNEVKGEGNQQDYGMRIYDPRIGRFLSMDPIMSQYPALTPYQFSSNSPIANIDLDGLEAKLAISGVGGDNTAYESDHAASFSNRAMALKSFGFNPVAVHSGQTIINELKKATKTEGSISAIVSFAHGGATAIFLNNDDGLYMSNRLAGGAAQGNVSQIARAINKGEIKFATGAIWIFASCNAGNSSEIIKQTQQPVGDYNLARNVAGSLGIKTIGARGFVSPLHDRNGNETGVQEAGPYNGVSYENMGFVLFEPITTTTVKKVNKTIMGISIPFTEKEIKETKITVKETFLGKTINPSDYVQK</sequence>
<dbReference type="Gene3D" id="2.180.10.10">
    <property type="entry name" value="RHS repeat-associated core"/>
    <property type="match status" value="1"/>
</dbReference>